<dbReference type="SMART" id="SM00490">
    <property type="entry name" value="HELICc"/>
    <property type="match status" value="1"/>
</dbReference>
<dbReference type="InterPro" id="IPR000629">
    <property type="entry name" value="RNA-helicase_DEAD-box_CS"/>
</dbReference>
<evidence type="ECO:0000259" key="10">
    <source>
        <dbReference type="PROSITE" id="PS51194"/>
    </source>
</evidence>
<gene>
    <name evidence="11" type="ORF">B0H63DRAFT_497472</name>
</gene>
<evidence type="ECO:0000313" key="12">
    <source>
        <dbReference type="Proteomes" id="UP001285441"/>
    </source>
</evidence>
<dbReference type="PANTHER" id="PTHR24031">
    <property type="entry name" value="RNA HELICASE"/>
    <property type="match status" value="1"/>
</dbReference>
<dbReference type="SUPFAM" id="SSF52540">
    <property type="entry name" value="P-loop containing nucleoside triphosphate hydrolases"/>
    <property type="match status" value="2"/>
</dbReference>
<dbReference type="EC" id="3.6.4.13" evidence="7"/>
<evidence type="ECO:0000256" key="2">
    <source>
        <dbReference type="ARBA" id="ARBA00022801"/>
    </source>
</evidence>
<comment type="function">
    <text evidence="7">RNA helicase.</text>
</comment>
<dbReference type="Pfam" id="PF00270">
    <property type="entry name" value="DEAD"/>
    <property type="match status" value="1"/>
</dbReference>
<dbReference type="AlphaFoldDB" id="A0AAE0N4L8"/>
<dbReference type="PROSITE" id="PS51194">
    <property type="entry name" value="HELICASE_CTER"/>
    <property type="match status" value="1"/>
</dbReference>
<name>A0AAE0N4L8_9PEZI</name>
<dbReference type="Proteomes" id="UP001285441">
    <property type="component" value="Unassembled WGS sequence"/>
</dbReference>
<dbReference type="Gene3D" id="3.40.50.300">
    <property type="entry name" value="P-loop containing nucleotide triphosphate hydrolases"/>
    <property type="match status" value="2"/>
</dbReference>
<comment type="catalytic activity">
    <reaction evidence="7">
        <text>ATP + H2O = ADP + phosphate + H(+)</text>
        <dbReference type="Rhea" id="RHEA:13065"/>
        <dbReference type="ChEBI" id="CHEBI:15377"/>
        <dbReference type="ChEBI" id="CHEBI:15378"/>
        <dbReference type="ChEBI" id="CHEBI:30616"/>
        <dbReference type="ChEBI" id="CHEBI:43474"/>
        <dbReference type="ChEBI" id="CHEBI:456216"/>
        <dbReference type="EC" id="3.6.4.13"/>
    </reaction>
</comment>
<dbReference type="InterPro" id="IPR027417">
    <property type="entry name" value="P-loop_NTPase"/>
</dbReference>
<evidence type="ECO:0000256" key="8">
    <source>
        <dbReference type="SAM" id="MobiDB-lite"/>
    </source>
</evidence>
<organism evidence="11 12">
    <name type="scientific">Podospora didyma</name>
    <dbReference type="NCBI Taxonomy" id="330526"/>
    <lineage>
        <taxon>Eukaryota</taxon>
        <taxon>Fungi</taxon>
        <taxon>Dikarya</taxon>
        <taxon>Ascomycota</taxon>
        <taxon>Pezizomycotina</taxon>
        <taxon>Sordariomycetes</taxon>
        <taxon>Sordariomycetidae</taxon>
        <taxon>Sordariales</taxon>
        <taxon>Podosporaceae</taxon>
        <taxon>Podospora</taxon>
    </lineage>
</organism>
<feature type="domain" description="Helicase ATP-binding" evidence="9">
    <location>
        <begin position="43"/>
        <end position="226"/>
    </location>
</feature>
<dbReference type="PROSITE" id="PS51192">
    <property type="entry name" value="HELICASE_ATP_BIND_1"/>
    <property type="match status" value="1"/>
</dbReference>
<dbReference type="GO" id="GO:0016787">
    <property type="term" value="F:hydrolase activity"/>
    <property type="evidence" value="ECO:0007669"/>
    <property type="project" value="UniProtKB-KW"/>
</dbReference>
<dbReference type="InterPro" id="IPR011545">
    <property type="entry name" value="DEAD/DEAH_box_helicase_dom"/>
</dbReference>
<feature type="compositionally biased region" description="Gly residues" evidence="8">
    <location>
        <begin position="520"/>
        <end position="533"/>
    </location>
</feature>
<evidence type="ECO:0000256" key="7">
    <source>
        <dbReference type="RuleBase" id="RU365068"/>
    </source>
</evidence>
<feature type="compositionally biased region" description="Basic residues" evidence="8">
    <location>
        <begin position="557"/>
        <end position="566"/>
    </location>
</feature>
<keyword evidence="4 6" id="KW-0067">ATP-binding</keyword>
<protein>
    <recommendedName>
        <fullName evidence="7">ATP-dependent RNA helicase</fullName>
        <ecNumber evidence="7">3.6.4.13</ecNumber>
    </recommendedName>
</protein>
<dbReference type="InterPro" id="IPR014001">
    <property type="entry name" value="Helicase_ATP-bd"/>
</dbReference>
<keyword evidence="5 7" id="KW-0694">RNA-binding</keyword>
<dbReference type="EMBL" id="JAULSW010000009">
    <property type="protein sequence ID" value="KAK3370586.1"/>
    <property type="molecule type" value="Genomic_DNA"/>
</dbReference>
<comment type="domain">
    <text evidence="7">The Q motif is unique to and characteristic of the DEAD box family of RNA helicases and controls ATP binding and hydrolysis.</text>
</comment>
<evidence type="ECO:0000256" key="3">
    <source>
        <dbReference type="ARBA" id="ARBA00022806"/>
    </source>
</evidence>
<evidence type="ECO:0000256" key="1">
    <source>
        <dbReference type="ARBA" id="ARBA00022741"/>
    </source>
</evidence>
<keyword evidence="3 6" id="KW-0347">Helicase</keyword>
<dbReference type="CDD" id="cd18787">
    <property type="entry name" value="SF2_C_DEAD"/>
    <property type="match status" value="1"/>
</dbReference>
<dbReference type="GO" id="GO:0003723">
    <property type="term" value="F:RNA binding"/>
    <property type="evidence" value="ECO:0007669"/>
    <property type="project" value="UniProtKB-UniRule"/>
</dbReference>
<dbReference type="CDD" id="cd17964">
    <property type="entry name" value="DEADc_MSS116"/>
    <property type="match status" value="1"/>
</dbReference>
<reference evidence="11" key="2">
    <citation type="submission" date="2023-06" db="EMBL/GenBank/DDBJ databases">
        <authorList>
            <consortium name="Lawrence Berkeley National Laboratory"/>
            <person name="Haridas S."/>
            <person name="Hensen N."/>
            <person name="Bonometti L."/>
            <person name="Westerberg I."/>
            <person name="Brannstrom I.O."/>
            <person name="Guillou S."/>
            <person name="Cros-Aarteil S."/>
            <person name="Calhoun S."/>
            <person name="Kuo A."/>
            <person name="Mondo S."/>
            <person name="Pangilinan J."/>
            <person name="Riley R."/>
            <person name="LaButti K."/>
            <person name="Andreopoulos B."/>
            <person name="Lipzen A."/>
            <person name="Chen C."/>
            <person name="Yanf M."/>
            <person name="Daum C."/>
            <person name="Ng V."/>
            <person name="Clum A."/>
            <person name="Steindorff A."/>
            <person name="Ohm R."/>
            <person name="Martin F."/>
            <person name="Silar P."/>
            <person name="Natvig D."/>
            <person name="Lalanne C."/>
            <person name="Gautier V."/>
            <person name="Ament-velasquez S.L."/>
            <person name="Kruys A."/>
            <person name="Hutchinson M.I."/>
            <person name="Powell A.J."/>
            <person name="Barry K."/>
            <person name="Miller A.N."/>
            <person name="Grigoriev I.V."/>
            <person name="Debuchy R."/>
            <person name="Gladieux P."/>
            <person name="Thoren M.H."/>
            <person name="Johannesson H."/>
        </authorList>
    </citation>
    <scope>NUCLEOTIDE SEQUENCE</scope>
    <source>
        <strain evidence="11">CBS 232.78</strain>
    </source>
</reference>
<evidence type="ECO:0000256" key="6">
    <source>
        <dbReference type="RuleBase" id="RU000492"/>
    </source>
</evidence>
<evidence type="ECO:0000256" key="4">
    <source>
        <dbReference type="ARBA" id="ARBA00022840"/>
    </source>
</evidence>
<dbReference type="GO" id="GO:0003724">
    <property type="term" value="F:RNA helicase activity"/>
    <property type="evidence" value="ECO:0007669"/>
    <property type="project" value="UniProtKB-EC"/>
</dbReference>
<keyword evidence="2 6" id="KW-0378">Hydrolase</keyword>
<comment type="similarity">
    <text evidence="6">Belongs to the DEAD box helicase family.</text>
</comment>
<dbReference type="SMART" id="SM00487">
    <property type="entry name" value="DEXDc"/>
    <property type="match status" value="1"/>
</dbReference>
<proteinExistence type="inferred from homology"/>
<sequence>MTPPIAQDATAYAQMAGRLHPQLLKGLAQMKYEKMTPVQQQVLSLPTFTQDCLVQAKTGTGKTIAFLLPALHTLITQKSVPRGQVGVLVMAPTRELAQQIADECNKLTAVCKPPLECHIAVGGSNKNALLSRFLNGNPTILVATPGRLNDYLTDPKVRSKFTDIRCVILDEADRMLDQGFKPAIIKILSSMPPKAQSSWQGMCFSATMPPEINSVLHLVLDKNHARISTISENDEPTVSSIPQAVVPVAGVEDVFTALHSLLSCERFDNPNLKAVIFSSTARQAALMYHIFASTGGASPAKLPVYQMHSRMGQGARNRTVEEFKATERGLLFASDVVGRGMDFPDVGLVVQVGLPSDKEQYVHRVGRTGRAGKVGHAVMILTPEEMSFVKKNPEFPIKNTGVIHPKAAAVPSADIIQAALAKIPEQAKMQAYVAFLGFTKTLMKSLNTNSAGIVALANRFSKSMGLSEPPELEPSTVGKMGLKGVPGLNIRGKSSGPRPDTRNVRNPFADTRTANPAPGGNRGQFGGGAGGSRGAKKPLDSSPGPASQTKSPGGEPRRKRPKQETK</sequence>
<evidence type="ECO:0000259" key="9">
    <source>
        <dbReference type="PROSITE" id="PS51192"/>
    </source>
</evidence>
<keyword evidence="12" id="KW-1185">Reference proteome</keyword>
<keyword evidence="1 6" id="KW-0547">Nucleotide-binding</keyword>
<reference evidence="11" key="1">
    <citation type="journal article" date="2023" name="Mol. Phylogenet. Evol.">
        <title>Genome-scale phylogeny and comparative genomics of the fungal order Sordariales.</title>
        <authorList>
            <person name="Hensen N."/>
            <person name="Bonometti L."/>
            <person name="Westerberg I."/>
            <person name="Brannstrom I.O."/>
            <person name="Guillou S."/>
            <person name="Cros-Aarteil S."/>
            <person name="Calhoun S."/>
            <person name="Haridas S."/>
            <person name="Kuo A."/>
            <person name="Mondo S."/>
            <person name="Pangilinan J."/>
            <person name="Riley R."/>
            <person name="LaButti K."/>
            <person name="Andreopoulos B."/>
            <person name="Lipzen A."/>
            <person name="Chen C."/>
            <person name="Yan M."/>
            <person name="Daum C."/>
            <person name="Ng V."/>
            <person name="Clum A."/>
            <person name="Steindorff A."/>
            <person name="Ohm R.A."/>
            <person name="Martin F."/>
            <person name="Silar P."/>
            <person name="Natvig D.O."/>
            <person name="Lalanne C."/>
            <person name="Gautier V."/>
            <person name="Ament-Velasquez S.L."/>
            <person name="Kruys A."/>
            <person name="Hutchinson M.I."/>
            <person name="Powell A.J."/>
            <person name="Barry K."/>
            <person name="Miller A.N."/>
            <person name="Grigoriev I.V."/>
            <person name="Debuchy R."/>
            <person name="Gladieux P."/>
            <person name="Hiltunen Thoren M."/>
            <person name="Johannesson H."/>
        </authorList>
    </citation>
    <scope>NUCLEOTIDE SEQUENCE</scope>
    <source>
        <strain evidence="11">CBS 232.78</strain>
    </source>
</reference>
<dbReference type="InterPro" id="IPR001650">
    <property type="entry name" value="Helicase_C-like"/>
</dbReference>
<dbReference type="PROSITE" id="PS00039">
    <property type="entry name" value="DEAD_ATP_HELICASE"/>
    <property type="match status" value="1"/>
</dbReference>
<accession>A0AAE0N4L8</accession>
<evidence type="ECO:0000313" key="11">
    <source>
        <dbReference type="EMBL" id="KAK3370586.1"/>
    </source>
</evidence>
<dbReference type="GO" id="GO:0005524">
    <property type="term" value="F:ATP binding"/>
    <property type="evidence" value="ECO:0007669"/>
    <property type="project" value="UniProtKB-UniRule"/>
</dbReference>
<feature type="region of interest" description="Disordered" evidence="8">
    <location>
        <begin position="465"/>
        <end position="566"/>
    </location>
</feature>
<evidence type="ECO:0000256" key="5">
    <source>
        <dbReference type="ARBA" id="ARBA00022884"/>
    </source>
</evidence>
<dbReference type="Pfam" id="PF00271">
    <property type="entry name" value="Helicase_C"/>
    <property type="match status" value="1"/>
</dbReference>
<feature type="domain" description="Helicase C-terminal" evidence="10">
    <location>
        <begin position="250"/>
        <end position="416"/>
    </location>
</feature>
<comment type="caution">
    <text evidence="11">The sequence shown here is derived from an EMBL/GenBank/DDBJ whole genome shotgun (WGS) entry which is preliminary data.</text>
</comment>